<dbReference type="InterPro" id="IPR008271">
    <property type="entry name" value="Ser/Thr_kinase_AS"/>
</dbReference>
<dbReference type="GO" id="GO:0005524">
    <property type="term" value="F:ATP binding"/>
    <property type="evidence" value="ECO:0007669"/>
    <property type="project" value="UniProtKB-UniRule"/>
</dbReference>
<dbReference type="FunFam" id="1.10.510.10:FF:000182">
    <property type="entry name" value="MAP kinase kinase kinase mkh1"/>
    <property type="match status" value="1"/>
</dbReference>
<dbReference type="Gene3D" id="3.30.200.20">
    <property type="entry name" value="Phosphorylase Kinase, domain 1"/>
    <property type="match status" value="1"/>
</dbReference>
<dbReference type="SUPFAM" id="SSF56112">
    <property type="entry name" value="Protein kinase-like (PK-like)"/>
    <property type="match status" value="1"/>
</dbReference>
<comment type="similarity">
    <text evidence="7">Belongs to the protein kinase superfamily.</text>
</comment>
<dbReference type="InterPro" id="IPR001245">
    <property type="entry name" value="Ser-Thr/Tyr_kinase_cat_dom"/>
</dbReference>
<keyword evidence="11" id="KW-1185">Reference proteome</keyword>
<keyword evidence="4 10" id="KW-0418">Kinase</keyword>
<name>A0A1Y2H3I2_9FUNG</name>
<gene>
    <name evidence="10" type="ORF">BCR41DRAFT_376329</name>
</gene>
<feature type="compositionally biased region" description="Low complexity" evidence="8">
    <location>
        <begin position="65"/>
        <end position="81"/>
    </location>
</feature>
<accession>A0A1Y2H3I2</accession>
<dbReference type="InParanoid" id="A0A1Y2H3I2"/>
<dbReference type="AlphaFoldDB" id="A0A1Y2H3I2"/>
<dbReference type="Gene3D" id="1.10.510.10">
    <property type="entry name" value="Transferase(Phosphotransferase) domain 1"/>
    <property type="match status" value="1"/>
</dbReference>
<dbReference type="PROSITE" id="PS50011">
    <property type="entry name" value="PROTEIN_KINASE_DOM"/>
    <property type="match status" value="1"/>
</dbReference>
<evidence type="ECO:0000313" key="11">
    <source>
        <dbReference type="Proteomes" id="UP000193648"/>
    </source>
</evidence>
<evidence type="ECO:0000256" key="1">
    <source>
        <dbReference type="ARBA" id="ARBA00022527"/>
    </source>
</evidence>
<dbReference type="PANTHER" id="PTHR48016:SF48">
    <property type="entry name" value="SERINE_THREONINE-PROTEIN KINASE BCK1_SLK1_SSP31"/>
    <property type="match status" value="1"/>
</dbReference>
<comment type="caution">
    <text evidence="10">The sequence shown here is derived from an EMBL/GenBank/DDBJ whole genome shotgun (WGS) entry which is preliminary data.</text>
</comment>
<evidence type="ECO:0000256" key="2">
    <source>
        <dbReference type="ARBA" id="ARBA00022679"/>
    </source>
</evidence>
<feature type="compositionally biased region" description="Polar residues" evidence="8">
    <location>
        <begin position="46"/>
        <end position="58"/>
    </location>
</feature>
<proteinExistence type="inferred from homology"/>
<dbReference type="InterPro" id="IPR017441">
    <property type="entry name" value="Protein_kinase_ATP_BS"/>
</dbReference>
<evidence type="ECO:0000256" key="3">
    <source>
        <dbReference type="ARBA" id="ARBA00022741"/>
    </source>
</evidence>
<dbReference type="RefSeq" id="XP_021886791.1">
    <property type="nucleotide sequence ID" value="XM_022027043.1"/>
</dbReference>
<dbReference type="InterPro" id="IPR011009">
    <property type="entry name" value="Kinase-like_dom_sf"/>
</dbReference>
<evidence type="ECO:0000259" key="9">
    <source>
        <dbReference type="PROSITE" id="PS50011"/>
    </source>
</evidence>
<dbReference type="GeneID" id="33568886"/>
<keyword evidence="1 7" id="KW-0723">Serine/threonine-protein kinase</keyword>
<feature type="region of interest" description="Disordered" evidence="8">
    <location>
        <begin position="46"/>
        <end position="87"/>
    </location>
</feature>
<sequence>MEFLLENFGRFFQDHDLDHPIIELHPPVPYASSPMVPAQTILGASGSSNALKSHNSPAMTDGWGSSSTMSSSHMSNSPPRSGVHTNNRGSIIHKKSIRVVAQEAKDRLSRQYSGSKVMRRKSTKMWGSRLAEVMPTNQNGPSVGLGMHDYEEELSPIAGSPGVSGTIKTFQYLKGGLIGRGSFGRVYHAFNLDTCEMIAIKEVDLPQTLSERNCDRLKTSVEALFSEMEVLKDLDHENIVQYLGFAQNELTANIFLEYVSGGSIESCLKRSGPFPEAVIRFFTRQILLGLEYIHSKKIVHRDIKAANVLVDEQGVCKISDFGISKRNAQSQGGYDENVGSLQGSIFWMAPEMVTSKAYGAKVDIWSFGCLVLEMFTGQQPWKGYAPQQALFTIGSNNAHPPIPENISEEGQRFLARCFTTDANLRPTASELLQDPFAVPPANFNFNDYIEGKITD</sequence>
<dbReference type="SMART" id="SM00220">
    <property type="entry name" value="S_TKc"/>
    <property type="match status" value="1"/>
</dbReference>
<dbReference type="GO" id="GO:0000165">
    <property type="term" value="P:MAPK cascade"/>
    <property type="evidence" value="ECO:0007669"/>
    <property type="project" value="UniProtKB-ARBA"/>
</dbReference>
<dbReference type="Pfam" id="PF00069">
    <property type="entry name" value="Pkinase"/>
    <property type="match status" value="1"/>
</dbReference>
<evidence type="ECO:0000313" key="10">
    <source>
        <dbReference type="EMBL" id="ORZ29118.1"/>
    </source>
</evidence>
<dbReference type="OrthoDB" id="266718at2759"/>
<protein>
    <submittedName>
        <fullName evidence="10">Kinase-like domain-containing protein</fullName>
    </submittedName>
</protein>
<dbReference type="PROSITE" id="PS00107">
    <property type="entry name" value="PROTEIN_KINASE_ATP"/>
    <property type="match status" value="1"/>
</dbReference>
<dbReference type="PANTHER" id="PTHR48016">
    <property type="entry name" value="MAP KINASE KINASE KINASE SSK2-RELATED-RELATED"/>
    <property type="match status" value="1"/>
</dbReference>
<feature type="binding site" evidence="6">
    <location>
        <position position="201"/>
    </location>
    <ligand>
        <name>ATP</name>
        <dbReference type="ChEBI" id="CHEBI:30616"/>
    </ligand>
</feature>
<evidence type="ECO:0000256" key="7">
    <source>
        <dbReference type="RuleBase" id="RU000304"/>
    </source>
</evidence>
<dbReference type="EMBL" id="MCFF01000001">
    <property type="protein sequence ID" value="ORZ29118.1"/>
    <property type="molecule type" value="Genomic_DNA"/>
</dbReference>
<reference evidence="10 11" key="1">
    <citation type="submission" date="2016-07" db="EMBL/GenBank/DDBJ databases">
        <title>Pervasive Adenine N6-methylation of Active Genes in Fungi.</title>
        <authorList>
            <consortium name="DOE Joint Genome Institute"/>
            <person name="Mondo S.J."/>
            <person name="Dannebaum R.O."/>
            <person name="Kuo R.C."/>
            <person name="Labutti K."/>
            <person name="Haridas S."/>
            <person name="Kuo A."/>
            <person name="Salamov A."/>
            <person name="Ahrendt S.R."/>
            <person name="Lipzen A."/>
            <person name="Sullivan W."/>
            <person name="Andreopoulos W.B."/>
            <person name="Clum A."/>
            <person name="Lindquist E."/>
            <person name="Daum C."/>
            <person name="Ramamoorthy G.K."/>
            <person name="Gryganskyi A."/>
            <person name="Culley D."/>
            <person name="Magnuson J.K."/>
            <person name="James T.Y."/>
            <person name="O'Malley M.A."/>
            <person name="Stajich J.E."/>
            <person name="Spatafora J.W."/>
            <person name="Visel A."/>
            <person name="Grigoriev I.V."/>
        </authorList>
    </citation>
    <scope>NUCLEOTIDE SEQUENCE [LARGE SCALE GENOMIC DNA]</scope>
    <source>
        <strain evidence="10 11">NRRL 3116</strain>
    </source>
</reference>
<organism evidence="10 11">
    <name type="scientific">Lobosporangium transversale</name>
    <dbReference type="NCBI Taxonomy" id="64571"/>
    <lineage>
        <taxon>Eukaryota</taxon>
        <taxon>Fungi</taxon>
        <taxon>Fungi incertae sedis</taxon>
        <taxon>Mucoromycota</taxon>
        <taxon>Mortierellomycotina</taxon>
        <taxon>Mortierellomycetes</taxon>
        <taxon>Mortierellales</taxon>
        <taxon>Mortierellaceae</taxon>
        <taxon>Lobosporangium</taxon>
    </lineage>
</organism>
<evidence type="ECO:0000256" key="8">
    <source>
        <dbReference type="SAM" id="MobiDB-lite"/>
    </source>
</evidence>
<dbReference type="Proteomes" id="UP000193648">
    <property type="component" value="Unassembled WGS sequence"/>
</dbReference>
<keyword evidence="3 6" id="KW-0547">Nucleotide-binding</keyword>
<dbReference type="PRINTS" id="PR00109">
    <property type="entry name" value="TYRKINASE"/>
</dbReference>
<dbReference type="InterPro" id="IPR000719">
    <property type="entry name" value="Prot_kinase_dom"/>
</dbReference>
<evidence type="ECO:0000256" key="6">
    <source>
        <dbReference type="PROSITE-ProRule" id="PRU10141"/>
    </source>
</evidence>
<keyword evidence="5 6" id="KW-0067">ATP-binding</keyword>
<feature type="domain" description="Protein kinase" evidence="9">
    <location>
        <begin position="172"/>
        <end position="437"/>
    </location>
</feature>
<dbReference type="InterPro" id="IPR050538">
    <property type="entry name" value="MAP_kinase_kinase_kinase"/>
</dbReference>
<dbReference type="STRING" id="64571.A0A1Y2H3I2"/>
<evidence type="ECO:0000256" key="4">
    <source>
        <dbReference type="ARBA" id="ARBA00022777"/>
    </source>
</evidence>
<evidence type="ECO:0000256" key="5">
    <source>
        <dbReference type="ARBA" id="ARBA00022840"/>
    </source>
</evidence>
<dbReference type="GO" id="GO:0004674">
    <property type="term" value="F:protein serine/threonine kinase activity"/>
    <property type="evidence" value="ECO:0007669"/>
    <property type="project" value="UniProtKB-KW"/>
</dbReference>
<keyword evidence="2" id="KW-0808">Transferase</keyword>
<dbReference type="PROSITE" id="PS00108">
    <property type="entry name" value="PROTEIN_KINASE_ST"/>
    <property type="match status" value="1"/>
</dbReference>